<accession>A0A1D2N5E6</accession>
<dbReference type="EMBL" id="LJIJ01000206">
    <property type="protein sequence ID" value="ODN00474.1"/>
    <property type="molecule type" value="Genomic_DNA"/>
</dbReference>
<dbReference type="Proteomes" id="UP000094527">
    <property type="component" value="Unassembled WGS sequence"/>
</dbReference>
<proteinExistence type="predicted"/>
<sequence length="95" mass="11346">MRDGCQENNNYSDVVHFTGLVKFLKWIANGKVEDWKLYYRKDLLVDELNEIRQIFEVFKDLFDETMAYFNITQKYKDTIPIIGVNDIKTEPPSEF</sequence>
<keyword evidence="2" id="KW-1185">Reference proteome</keyword>
<dbReference type="AlphaFoldDB" id="A0A1D2N5E6"/>
<name>A0A1D2N5E6_ORCCI</name>
<organism evidence="1 2">
    <name type="scientific">Orchesella cincta</name>
    <name type="common">Springtail</name>
    <name type="synonym">Podura cincta</name>
    <dbReference type="NCBI Taxonomy" id="48709"/>
    <lineage>
        <taxon>Eukaryota</taxon>
        <taxon>Metazoa</taxon>
        <taxon>Ecdysozoa</taxon>
        <taxon>Arthropoda</taxon>
        <taxon>Hexapoda</taxon>
        <taxon>Collembola</taxon>
        <taxon>Entomobryomorpha</taxon>
        <taxon>Entomobryoidea</taxon>
        <taxon>Orchesellidae</taxon>
        <taxon>Orchesellinae</taxon>
        <taxon>Orchesella</taxon>
    </lineage>
</organism>
<evidence type="ECO:0000313" key="2">
    <source>
        <dbReference type="Proteomes" id="UP000094527"/>
    </source>
</evidence>
<evidence type="ECO:0000313" key="1">
    <source>
        <dbReference type="EMBL" id="ODN00474.1"/>
    </source>
</evidence>
<reference evidence="1 2" key="1">
    <citation type="journal article" date="2016" name="Genome Biol. Evol.">
        <title>Gene Family Evolution Reflects Adaptation to Soil Environmental Stressors in the Genome of the Collembolan Orchesella cincta.</title>
        <authorList>
            <person name="Faddeeva-Vakhrusheva A."/>
            <person name="Derks M.F."/>
            <person name="Anvar S.Y."/>
            <person name="Agamennone V."/>
            <person name="Suring W."/>
            <person name="Smit S."/>
            <person name="van Straalen N.M."/>
            <person name="Roelofs D."/>
        </authorList>
    </citation>
    <scope>NUCLEOTIDE SEQUENCE [LARGE SCALE GENOMIC DNA]</scope>
    <source>
        <tissue evidence="1">Mixed pool</tissue>
    </source>
</reference>
<gene>
    <name evidence="1" type="ORF">Ocin01_06234</name>
</gene>
<protein>
    <submittedName>
        <fullName evidence="1">Uncharacterized protein</fullName>
    </submittedName>
</protein>
<comment type="caution">
    <text evidence="1">The sequence shown here is derived from an EMBL/GenBank/DDBJ whole genome shotgun (WGS) entry which is preliminary data.</text>
</comment>